<name>A0A225V428_9STRA</name>
<evidence type="ECO:0000313" key="1">
    <source>
        <dbReference type="EMBL" id="OWY99169.1"/>
    </source>
</evidence>
<evidence type="ECO:0000313" key="2">
    <source>
        <dbReference type="Proteomes" id="UP000198211"/>
    </source>
</evidence>
<sequence>MCSHVQRDSQLALLYRSINEGNWFTWIGLRLAMALEYRSGFLPTYWEIEEEKATSIPLSILDSDLV</sequence>
<dbReference type="EMBL" id="NBNE01008732">
    <property type="protein sequence ID" value="OWY99169.1"/>
    <property type="molecule type" value="Genomic_DNA"/>
</dbReference>
<reference evidence="2" key="1">
    <citation type="submission" date="2017-03" db="EMBL/GenBank/DDBJ databases">
        <title>Phytopthora megakarya and P. palmivora, two closely related causual agents of cacao black pod achieved similar genome size and gene model numbers by different mechanisms.</title>
        <authorList>
            <person name="Ali S."/>
            <person name="Shao J."/>
            <person name="Larry D.J."/>
            <person name="Kronmiller B."/>
            <person name="Shen D."/>
            <person name="Strem M.D."/>
            <person name="Melnick R.L."/>
            <person name="Guiltinan M.J."/>
            <person name="Tyler B.M."/>
            <person name="Meinhardt L.W."/>
            <person name="Bailey B.A."/>
        </authorList>
    </citation>
    <scope>NUCLEOTIDE SEQUENCE [LARGE SCALE GENOMIC DNA]</scope>
    <source>
        <strain evidence="2">zdho120</strain>
    </source>
</reference>
<proteinExistence type="predicted"/>
<gene>
    <name evidence="1" type="ORF">PHMEG_00029882</name>
</gene>
<accession>A0A225V428</accession>
<protein>
    <submittedName>
        <fullName evidence="1">Uncharacterized protein</fullName>
    </submittedName>
</protein>
<keyword evidence="2" id="KW-1185">Reference proteome</keyword>
<organism evidence="1 2">
    <name type="scientific">Phytophthora megakarya</name>
    <dbReference type="NCBI Taxonomy" id="4795"/>
    <lineage>
        <taxon>Eukaryota</taxon>
        <taxon>Sar</taxon>
        <taxon>Stramenopiles</taxon>
        <taxon>Oomycota</taxon>
        <taxon>Peronosporomycetes</taxon>
        <taxon>Peronosporales</taxon>
        <taxon>Peronosporaceae</taxon>
        <taxon>Phytophthora</taxon>
    </lineage>
</organism>
<dbReference type="AlphaFoldDB" id="A0A225V428"/>
<comment type="caution">
    <text evidence="1">The sequence shown here is derived from an EMBL/GenBank/DDBJ whole genome shotgun (WGS) entry which is preliminary data.</text>
</comment>
<dbReference type="Proteomes" id="UP000198211">
    <property type="component" value="Unassembled WGS sequence"/>
</dbReference>